<organism evidence="22 23">
    <name type="scientific">Halorussus limi</name>
    <dbReference type="NCBI Taxonomy" id="2938695"/>
    <lineage>
        <taxon>Archaea</taxon>
        <taxon>Methanobacteriati</taxon>
        <taxon>Methanobacteriota</taxon>
        <taxon>Stenosarchaea group</taxon>
        <taxon>Halobacteria</taxon>
        <taxon>Halobacteriales</taxon>
        <taxon>Haladaptataceae</taxon>
        <taxon>Halorussus</taxon>
    </lineage>
</organism>
<evidence type="ECO:0000256" key="13">
    <source>
        <dbReference type="ARBA" id="ARBA00023136"/>
    </source>
</evidence>
<evidence type="ECO:0000256" key="17">
    <source>
        <dbReference type="SAM" id="MobiDB-lite"/>
    </source>
</evidence>
<evidence type="ECO:0000256" key="4">
    <source>
        <dbReference type="ARBA" id="ARBA00004922"/>
    </source>
</evidence>
<feature type="transmembrane region" description="Helical" evidence="18">
    <location>
        <begin position="121"/>
        <end position="143"/>
    </location>
</feature>
<feature type="transmembrane region" description="Helical" evidence="18">
    <location>
        <begin position="270"/>
        <end position="290"/>
    </location>
</feature>
<keyword evidence="12 18" id="KW-1133">Transmembrane helix</keyword>
<evidence type="ECO:0000259" key="20">
    <source>
        <dbReference type="Pfam" id="PF18079"/>
    </source>
</evidence>
<feature type="transmembrane region" description="Helical" evidence="18">
    <location>
        <begin position="456"/>
        <end position="477"/>
    </location>
</feature>
<dbReference type="EC" id="2.4.99.21" evidence="6"/>
<dbReference type="EMBL" id="CP096659">
    <property type="protein sequence ID" value="UPV74285.1"/>
    <property type="molecule type" value="Genomic_DNA"/>
</dbReference>
<dbReference type="GO" id="GO:0005886">
    <property type="term" value="C:plasma membrane"/>
    <property type="evidence" value="ECO:0007669"/>
    <property type="project" value="UniProtKB-SubCell"/>
</dbReference>
<feature type="transmembrane region" description="Helical" evidence="18">
    <location>
        <begin position="406"/>
        <end position="425"/>
    </location>
</feature>
<keyword evidence="7" id="KW-0328">Glycosyltransferase</keyword>
<keyword evidence="23" id="KW-1185">Reference proteome</keyword>
<dbReference type="InterPro" id="IPR054479">
    <property type="entry name" value="AglB-like_core"/>
</dbReference>
<dbReference type="PANTHER" id="PTHR13872:SF1">
    <property type="entry name" value="DOLICHYL-DIPHOSPHOOLIGOSACCHARIDE--PROTEIN GLYCOSYLTRANSFERASE SUBUNIT STT3B"/>
    <property type="match status" value="1"/>
</dbReference>
<feature type="domain" description="AglB-like core" evidence="21">
    <location>
        <begin position="540"/>
        <end position="655"/>
    </location>
</feature>
<comment type="pathway">
    <text evidence="4">Protein modification; protein glycosylation.</text>
</comment>
<evidence type="ECO:0000256" key="15">
    <source>
        <dbReference type="ARBA" id="ARBA00030679"/>
    </source>
</evidence>
<evidence type="ECO:0000256" key="2">
    <source>
        <dbReference type="ARBA" id="ARBA00001946"/>
    </source>
</evidence>
<feature type="compositionally biased region" description="Polar residues" evidence="17">
    <location>
        <begin position="964"/>
        <end position="980"/>
    </location>
</feature>
<dbReference type="Gene3D" id="3.40.50.12610">
    <property type="match status" value="1"/>
</dbReference>
<evidence type="ECO:0000256" key="9">
    <source>
        <dbReference type="ARBA" id="ARBA00022692"/>
    </source>
</evidence>
<dbReference type="GO" id="GO:0004576">
    <property type="term" value="F:oligosaccharyl transferase activity"/>
    <property type="evidence" value="ECO:0007669"/>
    <property type="project" value="InterPro"/>
</dbReference>
<comment type="catalytic activity">
    <reaction evidence="16">
        <text>an archaeal dolichyl phosphooligosaccharide + [protein]-L-asparagine = an archaeal dolichyl phosphate + a glycoprotein with the oligosaccharide chain attached by N-beta-D-glycosyl linkage to a protein L-asparagine.</text>
        <dbReference type="EC" id="2.4.99.21"/>
    </reaction>
</comment>
<evidence type="ECO:0000256" key="14">
    <source>
        <dbReference type="ARBA" id="ARBA00023211"/>
    </source>
</evidence>
<feature type="region of interest" description="Disordered" evidence="17">
    <location>
        <begin position="964"/>
        <end position="1040"/>
    </location>
</feature>
<feature type="domain" description="Archaeal glycosylation protein B peripheral" evidence="20">
    <location>
        <begin position="848"/>
        <end position="949"/>
    </location>
</feature>
<feature type="transmembrane region" description="Helical" evidence="18">
    <location>
        <begin position="334"/>
        <end position="354"/>
    </location>
</feature>
<keyword evidence="11" id="KW-0460">Magnesium</keyword>
<evidence type="ECO:0000256" key="6">
    <source>
        <dbReference type="ARBA" id="ARBA00012602"/>
    </source>
</evidence>
<feature type="transmembrane region" description="Helical" evidence="18">
    <location>
        <begin position="244"/>
        <end position="263"/>
    </location>
</feature>
<evidence type="ECO:0000256" key="1">
    <source>
        <dbReference type="ARBA" id="ARBA00001936"/>
    </source>
</evidence>
<feature type="domain" description="Oligosaccharyl transferase STT3 N-terminal" evidence="19">
    <location>
        <begin position="45"/>
        <end position="482"/>
    </location>
</feature>
<evidence type="ECO:0000256" key="5">
    <source>
        <dbReference type="ARBA" id="ARBA00010810"/>
    </source>
</evidence>
<feature type="transmembrane region" description="Helical" evidence="18">
    <location>
        <begin position="155"/>
        <end position="173"/>
    </location>
</feature>
<name>A0A8U0HTB0_9EURY</name>
<evidence type="ECO:0000313" key="22">
    <source>
        <dbReference type="EMBL" id="UPV74285.1"/>
    </source>
</evidence>
<dbReference type="GeneID" id="72186998"/>
<evidence type="ECO:0000256" key="11">
    <source>
        <dbReference type="ARBA" id="ARBA00022842"/>
    </source>
</evidence>
<reference evidence="22 23" key="1">
    <citation type="submission" date="2022-04" db="EMBL/GenBank/DDBJ databases">
        <title>Diverse halophilic archaea isolated from saline environments.</title>
        <authorList>
            <person name="Cui H.-L."/>
        </authorList>
    </citation>
    <scope>NUCLEOTIDE SEQUENCE [LARGE SCALE GENOMIC DNA]</scope>
    <source>
        <strain evidence="22 23">XZYJT49</strain>
    </source>
</reference>
<keyword evidence="9 18" id="KW-0812">Transmembrane</keyword>
<keyword evidence="10" id="KW-0479">Metal-binding</keyword>
<comment type="cofactor">
    <cofactor evidence="2">
        <name>Mg(2+)</name>
        <dbReference type="ChEBI" id="CHEBI:18420"/>
    </cofactor>
</comment>
<evidence type="ECO:0000256" key="18">
    <source>
        <dbReference type="SAM" id="Phobius"/>
    </source>
</evidence>
<dbReference type="InterPro" id="IPR003674">
    <property type="entry name" value="Oligo_trans_STT3"/>
</dbReference>
<dbReference type="InterPro" id="IPR041154">
    <property type="entry name" value="AglB_P1"/>
</dbReference>
<keyword evidence="8 22" id="KW-0808">Transferase</keyword>
<evidence type="ECO:0000256" key="16">
    <source>
        <dbReference type="ARBA" id="ARBA00034066"/>
    </source>
</evidence>
<dbReference type="PANTHER" id="PTHR13872">
    <property type="entry name" value="DOLICHYL-DIPHOSPHOOLIGOSACCHARIDE--PROTEIN GLYCOSYLTRANSFERASE SUBUNIT"/>
    <property type="match status" value="1"/>
</dbReference>
<evidence type="ECO:0000313" key="23">
    <source>
        <dbReference type="Proteomes" id="UP000830729"/>
    </source>
</evidence>
<evidence type="ECO:0000256" key="12">
    <source>
        <dbReference type="ARBA" id="ARBA00022989"/>
    </source>
</evidence>
<dbReference type="AlphaFoldDB" id="A0A8U0HTB0"/>
<dbReference type="GO" id="GO:0046872">
    <property type="term" value="F:metal ion binding"/>
    <property type="evidence" value="ECO:0007669"/>
    <property type="project" value="UniProtKB-KW"/>
</dbReference>
<comment type="subcellular location">
    <subcellularLocation>
        <location evidence="3">Cell membrane</location>
        <topology evidence="3">Multi-pass membrane protein</topology>
    </subcellularLocation>
</comment>
<dbReference type="Proteomes" id="UP000830729">
    <property type="component" value="Chromosome"/>
</dbReference>
<proteinExistence type="inferred from homology"/>
<evidence type="ECO:0000259" key="21">
    <source>
        <dbReference type="Pfam" id="PF22627"/>
    </source>
</evidence>
<feature type="compositionally biased region" description="Basic and acidic residues" evidence="17">
    <location>
        <begin position="1022"/>
        <end position="1034"/>
    </location>
</feature>
<dbReference type="Gene3D" id="2.60.40.3390">
    <property type="match status" value="1"/>
</dbReference>
<dbReference type="InterPro" id="IPR026410">
    <property type="entry name" value="OlisacTrfase_arch"/>
</dbReference>
<dbReference type="RefSeq" id="WP_248650331.1">
    <property type="nucleotide sequence ID" value="NZ_CP096659.1"/>
</dbReference>
<feature type="transmembrane region" description="Helical" evidence="18">
    <location>
        <begin position="432"/>
        <end position="450"/>
    </location>
</feature>
<feature type="compositionally biased region" description="Low complexity" evidence="17">
    <location>
        <begin position="981"/>
        <end position="1019"/>
    </location>
</feature>
<dbReference type="InterPro" id="IPR048307">
    <property type="entry name" value="STT3_N"/>
</dbReference>
<dbReference type="Pfam" id="PF02516">
    <property type="entry name" value="STT3"/>
    <property type="match status" value="1"/>
</dbReference>
<evidence type="ECO:0000256" key="10">
    <source>
        <dbReference type="ARBA" id="ARBA00022723"/>
    </source>
</evidence>
<dbReference type="Pfam" id="PF22627">
    <property type="entry name" value="AglB_core-like"/>
    <property type="match status" value="1"/>
</dbReference>
<evidence type="ECO:0000259" key="19">
    <source>
        <dbReference type="Pfam" id="PF02516"/>
    </source>
</evidence>
<accession>A0A8U0HTB0</accession>
<feature type="transmembrane region" description="Helical" evidence="18">
    <location>
        <begin position="302"/>
        <end position="322"/>
    </location>
</feature>
<evidence type="ECO:0000256" key="8">
    <source>
        <dbReference type="ARBA" id="ARBA00022679"/>
    </source>
</evidence>
<dbReference type="NCBIfam" id="TIGR04154">
    <property type="entry name" value="archaeo_STT3"/>
    <property type="match status" value="1"/>
</dbReference>
<evidence type="ECO:0000256" key="7">
    <source>
        <dbReference type="ARBA" id="ARBA00022676"/>
    </source>
</evidence>
<sequence length="1054" mass="114977">MSQQTEQVEDSSDTVDSVLDSFEDWYHVPVLAAALSFMLWVRLQSFDKFIRNGEVFFDGNDAWYHLRQVQYTVNNWPSTMPYDPWTYFPFGTSVGQFGTLYDQLIATAALVVGLGDPSQKTVAMTLLVAPAVFGALVAVPTYFVGKRLGGRPGGLFGVVVLALLPGTFLRRGLVGFADHNIAEPLFQAFAVLAMMVALSVAEREKPVYELLADRDFEALRAPIGYSVLAGIATALYLWTWPPGVLLVGIFGAFFGLKLTADYARGVSPDHLAFVGAISMSVTGLLMLVPLGTLNPSPTKFSLLQPLLAFAVAAGCVFMAWLARQWDARDLSTGLYPATVGGIVLGVVGVVYVAFRPLYNLVHRNLLRIIGFGTNAETRTIGEAQPFLSRVQPQIGIEWYDLIIREYGLMLFTAVLAAVWMVWRAYRSDDHKAEHLLVLVWAAFITAAAFTQVRFNYYLAVPVAVLNAYLLGRVIAWAQFPRPENIADINGTQVVTILLVVLMVTPVLVTPASIGSSGYASVDNTNTAMQAAETSPGDITKWDGSLDWLANSTPAEGDYANANNADEMKYYGTFPQSNSDYEYPQGAYGVMSWWDYGHWITVEGERIPNANPFQEGAETAAKYLLAPNESRANEIIKTLGAPSEETRYVMVDWKMASVYPNAGGKFFAPATFKKNVTPSTYYQPIYRQGQNGLQTAFNLRSQKYYDSQMARLYLYHGSRMEPKPIVVDWQARQYRTQNGQVASFKLAEQGPNATLVRRFQTMKQARAFVANDSTSQIGGIGQFPSEPVEALNHYRVVKQSEASGTSNAQWARRLRAEMQTLLQGKAIRSPGQMFQTAPSWVKTFERVPGATVKGTGPANTTVTAAVQLSPVGQNGSFTYTQQARTGPDGQFTMTLPYSSTGYENWGPEKGYTNVSVRATGQYQFYTPRSFEGGNVTFHNASAHVTEAQVIGESNETTTVELTKESVSLRQNNQSSDNSTADGNQTAPANGTAANGTTGNDSANASALGSSADASPSDAQSKMTPERALPEREETAPARAGLVGAWAGALALANRD</sequence>
<keyword evidence="13 18" id="KW-0472">Membrane</keyword>
<comment type="similarity">
    <text evidence="5">Belongs to the STT3 family.</text>
</comment>
<dbReference type="Pfam" id="PF18079">
    <property type="entry name" value="AglB_L1"/>
    <property type="match status" value="1"/>
</dbReference>
<evidence type="ECO:0000256" key="3">
    <source>
        <dbReference type="ARBA" id="ARBA00004651"/>
    </source>
</evidence>
<gene>
    <name evidence="22" type="ORF">M0R89_17325</name>
</gene>
<feature type="transmembrane region" description="Helical" evidence="18">
    <location>
        <begin position="185"/>
        <end position="201"/>
    </location>
</feature>
<comment type="cofactor">
    <cofactor evidence="1">
        <name>Mn(2+)</name>
        <dbReference type="ChEBI" id="CHEBI:29035"/>
    </cofactor>
</comment>
<protein>
    <recommendedName>
        <fullName evidence="6">dolichyl-phosphooligosaccharide-protein glycotransferase</fullName>
        <ecNumber evidence="6">2.4.99.21</ecNumber>
    </recommendedName>
    <alternativeName>
        <fullName evidence="15">Oligosaccharyl transferase</fullName>
    </alternativeName>
</protein>
<keyword evidence="14" id="KW-0464">Manganese</keyword>
<dbReference type="KEGG" id="halx:M0R89_17325"/>